<evidence type="ECO:0000259" key="4">
    <source>
        <dbReference type="PROSITE" id="PS50021"/>
    </source>
</evidence>
<dbReference type="EMBL" id="CAJOBH010252134">
    <property type="protein sequence ID" value="CAF5140999.1"/>
    <property type="molecule type" value="Genomic_DNA"/>
</dbReference>
<reference evidence="5" key="1">
    <citation type="submission" date="2021-02" db="EMBL/GenBank/DDBJ databases">
        <authorList>
            <person name="Nowell W R."/>
        </authorList>
    </citation>
    <scope>NUCLEOTIDE SEQUENCE</scope>
</reference>
<dbReference type="Proteomes" id="UP000681967">
    <property type="component" value="Unassembled WGS sequence"/>
</dbReference>
<evidence type="ECO:0000256" key="1">
    <source>
        <dbReference type="ARBA" id="ARBA00022737"/>
    </source>
</evidence>
<keyword evidence="1" id="KW-0677">Repeat</keyword>
<organism evidence="5 6">
    <name type="scientific">Rotaria magnacalcarata</name>
    <dbReference type="NCBI Taxonomy" id="392030"/>
    <lineage>
        <taxon>Eukaryota</taxon>
        <taxon>Metazoa</taxon>
        <taxon>Spiralia</taxon>
        <taxon>Gnathifera</taxon>
        <taxon>Rotifera</taxon>
        <taxon>Eurotatoria</taxon>
        <taxon>Bdelloidea</taxon>
        <taxon>Philodinida</taxon>
        <taxon>Philodinidae</taxon>
        <taxon>Rotaria</taxon>
    </lineage>
</organism>
<dbReference type="PROSITE" id="PS50021">
    <property type="entry name" value="CH"/>
    <property type="match status" value="1"/>
</dbReference>
<feature type="compositionally biased region" description="Basic and acidic residues" evidence="3">
    <location>
        <begin position="35"/>
        <end position="53"/>
    </location>
</feature>
<dbReference type="InterPro" id="IPR001589">
    <property type="entry name" value="Actinin_actin-bd_CS"/>
</dbReference>
<accession>A0A8S3FUV6</accession>
<gene>
    <name evidence="5" type="ORF">BYL167_LOCUS70168</name>
</gene>
<evidence type="ECO:0000313" key="6">
    <source>
        <dbReference type="Proteomes" id="UP000681967"/>
    </source>
</evidence>
<dbReference type="SUPFAM" id="SSF47576">
    <property type="entry name" value="Calponin-homology domain, CH-domain"/>
    <property type="match status" value="1"/>
</dbReference>
<sequence length="149" mass="17413">MYNQSPNGYSGGGGSGYTENPQYNEQGEPIEEDEFGRTEEEFDEDMQRELADDAPWKRIQQNTFTRWANEHLKLVNRHCDDLQTEFGDGLNLIALIEVLSQKKVPRYTKRPNFRSQKLENVSVVLDFLENTERIRLVNIEDLLFSFSYV</sequence>
<dbReference type="SMART" id="SM00033">
    <property type="entry name" value="CH"/>
    <property type="match status" value="1"/>
</dbReference>
<dbReference type="PROSITE" id="PS00019">
    <property type="entry name" value="ACTININ_1"/>
    <property type="match status" value="1"/>
</dbReference>
<dbReference type="Gene3D" id="1.10.418.10">
    <property type="entry name" value="Calponin-like domain"/>
    <property type="match status" value="1"/>
</dbReference>
<name>A0A8S3FUV6_9BILA</name>
<evidence type="ECO:0000313" key="5">
    <source>
        <dbReference type="EMBL" id="CAF5140999.1"/>
    </source>
</evidence>
<dbReference type="PANTHER" id="PTHR38537:SF8">
    <property type="entry name" value="FILAMIN-A"/>
    <property type="match status" value="1"/>
</dbReference>
<protein>
    <recommendedName>
        <fullName evidence="4">Calponin-homology (CH) domain-containing protein</fullName>
    </recommendedName>
</protein>
<dbReference type="Pfam" id="PF00307">
    <property type="entry name" value="CH"/>
    <property type="match status" value="1"/>
</dbReference>
<feature type="region of interest" description="Disordered" evidence="3">
    <location>
        <begin position="1"/>
        <end position="53"/>
    </location>
</feature>
<evidence type="ECO:0000256" key="3">
    <source>
        <dbReference type="SAM" id="MobiDB-lite"/>
    </source>
</evidence>
<dbReference type="InterPro" id="IPR044801">
    <property type="entry name" value="Filamin"/>
</dbReference>
<dbReference type="AlphaFoldDB" id="A0A8S3FUV6"/>
<dbReference type="PANTHER" id="PTHR38537">
    <property type="entry name" value="JITTERBUG, ISOFORM N"/>
    <property type="match status" value="1"/>
</dbReference>
<dbReference type="InterPro" id="IPR036872">
    <property type="entry name" value="CH_dom_sf"/>
</dbReference>
<comment type="caution">
    <text evidence="5">The sequence shown here is derived from an EMBL/GenBank/DDBJ whole genome shotgun (WGS) entry which is preliminary data.</text>
</comment>
<feature type="domain" description="Calponin-homology (CH)" evidence="4">
    <location>
        <begin position="58"/>
        <end position="149"/>
    </location>
</feature>
<dbReference type="GO" id="GO:0051015">
    <property type="term" value="F:actin filament binding"/>
    <property type="evidence" value="ECO:0007669"/>
    <property type="project" value="InterPro"/>
</dbReference>
<evidence type="ECO:0000256" key="2">
    <source>
        <dbReference type="ARBA" id="ARBA00023203"/>
    </source>
</evidence>
<keyword evidence="2" id="KW-0009">Actin-binding</keyword>
<dbReference type="InterPro" id="IPR001715">
    <property type="entry name" value="CH_dom"/>
</dbReference>
<dbReference type="GO" id="GO:0030036">
    <property type="term" value="P:actin cytoskeleton organization"/>
    <property type="evidence" value="ECO:0007669"/>
    <property type="project" value="InterPro"/>
</dbReference>
<proteinExistence type="predicted"/>